<evidence type="ECO:0000313" key="3">
    <source>
        <dbReference type="Proteomes" id="UP001595867"/>
    </source>
</evidence>
<dbReference type="EMBL" id="JBHSBL010000006">
    <property type="protein sequence ID" value="MFC4064623.1"/>
    <property type="molecule type" value="Genomic_DNA"/>
</dbReference>
<proteinExistence type="predicted"/>
<feature type="domain" description="tRNA nuclease CdiA C-terminal" evidence="1">
    <location>
        <begin position="21"/>
        <end position="85"/>
    </location>
</feature>
<reference evidence="3" key="1">
    <citation type="journal article" date="2019" name="Int. J. Syst. Evol. Microbiol.">
        <title>The Global Catalogue of Microorganisms (GCM) 10K type strain sequencing project: providing services to taxonomists for standard genome sequencing and annotation.</title>
        <authorList>
            <consortium name="The Broad Institute Genomics Platform"/>
            <consortium name="The Broad Institute Genome Sequencing Center for Infectious Disease"/>
            <person name="Wu L."/>
            <person name="Ma J."/>
        </authorList>
    </citation>
    <scope>NUCLEOTIDE SEQUENCE [LARGE SCALE GENOMIC DNA]</scope>
    <source>
        <strain evidence="3">TBRC 5832</strain>
    </source>
</reference>
<protein>
    <recommendedName>
        <fullName evidence="1">tRNA nuclease CdiA C-terminal domain-containing protein</fullName>
    </recommendedName>
</protein>
<gene>
    <name evidence="2" type="ORF">ACFO0C_06755</name>
</gene>
<keyword evidence="3" id="KW-1185">Reference proteome</keyword>
<evidence type="ECO:0000313" key="2">
    <source>
        <dbReference type="EMBL" id="MFC4064623.1"/>
    </source>
</evidence>
<accession>A0ABV8IK88</accession>
<dbReference type="Gene3D" id="3.40.1350.120">
    <property type="match status" value="1"/>
</dbReference>
<comment type="caution">
    <text evidence="2">The sequence shown here is derived from an EMBL/GenBank/DDBJ whole genome shotgun (WGS) entry which is preliminary data.</text>
</comment>
<dbReference type="InterPro" id="IPR040559">
    <property type="entry name" value="CdiA_C"/>
</dbReference>
<dbReference type="RefSeq" id="WP_378066073.1">
    <property type="nucleotide sequence ID" value="NZ_JBHSBL010000006.1"/>
</dbReference>
<name>A0ABV8IK88_9ACTN</name>
<dbReference type="Proteomes" id="UP001595867">
    <property type="component" value="Unassembled WGS sequence"/>
</dbReference>
<evidence type="ECO:0000259" key="1">
    <source>
        <dbReference type="Pfam" id="PF18451"/>
    </source>
</evidence>
<sequence length="95" mass="9730">MAARGSNVVLWDPVGSRGTATSDLLVDGVQWDVYAPTTGNVSRIVSAVASKGSQVQGGGVIIDHSRTSVNADQLANIQARIAGTGARVGQIQVMP</sequence>
<dbReference type="Pfam" id="PF18451">
    <property type="entry name" value="CdiA_C"/>
    <property type="match status" value="1"/>
</dbReference>
<organism evidence="2 3">
    <name type="scientific">Actinoplanes subglobosus</name>
    <dbReference type="NCBI Taxonomy" id="1547892"/>
    <lineage>
        <taxon>Bacteria</taxon>
        <taxon>Bacillati</taxon>
        <taxon>Actinomycetota</taxon>
        <taxon>Actinomycetes</taxon>
        <taxon>Micromonosporales</taxon>
        <taxon>Micromonosporaceae</taxon>
        <taxon>Actinoplanes</taxon>
    </lineage>
</organism>